<keyword evidence="1" id="KW-0812">Transmembrane</keyword>
<evidence type="ECO:0000256" key="1">
    <source>
        <dbReference type="SAM" id="Phobius"/>
    </source>
</evidence>
<accession>A0A183F7E8</accession>
<dbReference type="WBParaSite" id="HPBE_0000209001-mRNA-1">
    <property type="protein sequence ID" value="HPBE_0000209001-mRNA-1"/>
    <property type="gene ID" value="HPBE_0000209001"/>
</dbReference>
<dbReference type="AlphaFoldDB" id="A0A183F7E8"/>
<evidence type="ECO:0000313" key="4">
    <source>
        <dbReference type="WBParaSite" id="HPBE_0000209001-mRNA-1"/>
    </source>
</evidence>
<evidence type="ECO:0000313" key="2">
    <source>
        <dbReference type="EMBL" id="VDO23003.1"/>
    </source>
</evidence>
<keyword evidence="1" id="KW-1133">Transmembrane helix</keyword>
<reference evidence="4" key="2">
    <citation type="submission" date="2019-09" db="UniProtKB">
        <authorList>
            <consortium name="WormBaseParasite"/>
        </authorList>
    </citation>
    <scope>IDENTIFICATION</scope>
</reference>
<gene>
    <name evidence="2" type="ORF">HPBE_LOCUS2091</name>
</gene>
<proteinExistence type="predicted"/>
<dbReference type="Proteomes" id="UP000050761">
    <property type="component" value="Unassembled WGS sequence"/>
</dbReference>
<keyword evidence="3" id="KW-1185">Reference proteome</keyword>
<reference evidence="2 3" key="1">
    <citation type="submission" date="2018-11" db="EMBL/GenBank/DDBJ databases">
        <authorList>
            <consortium name="Pathogen Informatics"/>
        </authorList>
    </citation>
    <scope>NUCLEOTIDE SEQUENCE [LARGE SCALE GENOMIC DNA]</scope>
</reference>
<keyword evidence="1" id="KW-0472">Membrane</keyword>
<sequence length="204" mass="23717">IICSCRIAQPVITRLTEDAVPYYRDGGVPGFDSPRPSVVIFFASTRKSDIYKNYKRFARERHGDFHLTELIDRGIEKWAHQPVFVAMKPLETISKANTLYEDISYESMVEFIEENQHPSVSLHFLLKFQAYLNNKSETVGPQRKKLFDYWFESVHKQSLDSAAIPLLVLRFLQSVTLKLTYLPFPCVCVETLFPAIFAFFRFFS</sequence>
<name>A0A183F7E8_HELPZ</name>
<dbReference type="EMBL" id="UZAH01002774">
    <property type="protein sequence ID" value="VDO23003.1"/>
    <property type="molecule type" value="Genomic_DNA"/>
</dbReference>
<accession>A0A3P7UR80</accession>
<organism evidence="3 4">
    <name type="scientific">Heligmosomoides polygyrus</name>
    <name type="common">Parasitic roundworm</name>
    <dbReference type="NCBI Taxonomy" id="6339"/>
    <lineage>
        <taxon>Eukaryota</taxon>
        <taxon>Metazoa</taxon>
        <taxon>Ecdysozoa</taxon>
        <taxon>Nematoda</taxon>
        <taxon>Chromadorea</taxon>
        <taxon>Rhabditida</taxon>
        <taxon>Rhabditina</taxon>
        <taxon>Rhabditomorpha</taxon>
        <taxon>Strongyloidea</taxon>
        <taxon>Heligmosomidae</taxon>
        <taxon>Heligmosomoides</taxon>
    </lineage>
</organism>
<protein>
    <submittedName>
        <fullName evidence="4">SEFIR domain-containing protein</fullName>
    </submittedName>
</protein>
<dbReference type="OrthoDB" id="5775791at2759"/>
<feature type="transmembrane region" description="Helical" evidence="1">
    <location>
        <begin position="181"/>
        <end position="203"/>
    </location>
</feature>
<evidence type="ECO:0000313" key="3">
    <source>
        <dbReference type="Proteomes" id="UP000050761"/>
    </source>
</evidence>